<sequence>MQQMAKFLNPQRIMENMLRILEKEDELQDPEIWIRAEAAIQHEYNQVLKMRLESNNFASHCQAVHQLFSLQVEAPIVTVLEDLGASASTHSTPDANWRSENKALSPPSNNGMEQWLTDGDQEPLPSMEQDTVAPFDQNNPFPPFEVVEGDEVCY</sequence>
<gene>
    <name evidence="2" type="ORF">CSSPTR1EN2_LOCUS11652</name>
</gene>
<proteinExistence type="predicted"/>
<evidence type="ECO:0000313" key="3">
    <source>
        <dbReference type="Proteomes" id="UP001497512"/>
    </source>
</evidence>
<keyword evidence="3" id="KW-1185">Reference proteome</keyword>
<accession>A0ABP0U6H9</accession>
<protein>
    <submittedName>
        <fullName evidence="2">Uncharacterized protein</fullName>
    </submittedName>
</protein>
<organism evidence="2 3">
    <name type="scientific">Sphagnum troendelagicum</name>
    <dbReference type="NCBI Taxonomy" id="128251"/>
    <lineage>
        <taxon>Eukaryota</taxon>
        <taxon>Viridiplantae</taxon>
        <taxon>Streptophyta</taxon>
        <taxon>Embryophyta</taxon>
        <taxon>Bryophyta</taxon>
        <taxon>Sphagnophytina</taxon>
        <taxon>Sphagnopsida</taxon>
        <taxon>Sphagnales</taxon>
        <taxon>Sphagnaceae</taxon>
        <taxon>Sphagnum</taxon>
    </lineage>
</organism>
<name>A0ABP0U6H9_9BRYO</name>
<dbReference type="EMBL" id="OZ019911">
    <property type="protein sequence ID" value="CAK9213269.1"/>
    <property type="molecule type" value="Genomic_DNA"/>
</dbReference>
<feature type="region of interest" description="Disordered" evidence="1">
    <location>
        <begin position="87"/>
        <end position="144"/>
    </location>
</feature>
<evidence type="ECO:0000313" key="2">
    <source>
        <dbReference type="EMBL" id="CAK9213269.1"/>
    </source>
</evidence>
<dbReference type="Proteomes" id="UP001497512">
    <property type="component" value="Chromosome 19"/>
</dbReference>
<evidence type="ECO:0000256" key="1">
    <source>
        <dbReference type="SAM" id="MobiDB-lite"/>
    </source>
</evidence>
<reference evidence="2" key="1">
    <citation type="submission" date="2024-02" db="EMBL/GenBank/DDBJ databases">
        <authorList>
            <consortium name="ELIXIR-Norway"/>
            <consortium name="Elixir Norway"/>
        </authorList>
    </citation>
    <scope>NUCLEOTIDE SEQUENCE</scope>
</reference>